<dbReference type="PANTHER" id="PTHR33116">
    <property type="entry name" value="REVERSE TRANSCRIPTASE ZINC-BINDING DOMAIN-CONTAINING PROTEIN-RELATED-RELATED"/>
    <property type="match status" value="1"/>
</dbReference>
<reference evidence="2 3" key="1">
    <citation type="submission" date="2024-01" db="EMBL/GenBank/DDBJ databases">
        <title>The complete chloroplast genome sequence of Lithospermum erythrorhizon: insights into the phylogenetic relationship among Boraginaceae species and the maternal lineages of purple gromwells.</title>
        <authorList>
            <person name="Okada T."/>
            <person name="Watanabe K."/>
        </authorList>
    </citation>
    <scope>NUCLEOTIDE SEQUENCE [LARGE SCALE GENOMIC DNA]</scope>
</reference>
<evidence type="ECO:0000313" key="3">
    <source>
        <dbReference type="Proteomes" id="UP001454036"/>
    </source>
</evidence>
<dbReference type="Proteomes" id="UP001454036">
    <property type="component" value="Unassembled WGS sequence"/>
</dbReference>
<keyword evidence="2" id="KW-0808">Transferase</keyword>
<keyword evidence="2" id="KW-0548">Nucleotidyltransferase</keyword>
<accession>A0AAV3PXK1</accession>
<dbReference type="Pfam" id="PF00078">
    <property type="entry name" value="RVT_1"/>
    <property type="match status" value="1"/>
</dbReference>
<gene>
    <name evidence="2" type="ORF">LIER_38197</name>
</gene>
<evidence type="ECO:0000259" key="1">
    <source>
        <dbReference type="Pfam" id="PF00078"/>
    </source>
</evidence>
<dbReference type="PANTHER" id="PTHR33116:SF84">
    <property type="entry name" value="RNA-DIRECTED DNA POLYMERASE"/>
    <property type="match status" value="1"/>
</dbReference>
<protein>
    <submittedName>
        <fullName evidence="2">Reverse transcriptase</fullName>
    </submittedName>
</protein>
<keyword evidence="3" id="KW-1185">Reference proteome</keyword>
<dbReference type="AlphaFoldDB" id="A0AAV3PXK1"/>
<evidence type="ECO:0000313" key="2">
    <source>
        <dbReference type="EMBL" id="GAA0156008.1"/>
    </source>
</evidence>
<dbReference type="EMBL" id="BAABME010019089">
    <property type="protein sequence ID" value="GAA0156008.1"/>
    <property type="molecule type" value="Genomic_DNA"/>
</dbReference>
<comment type="caution">
    <text evidence="2">The sequence shown here is derived from an EMBL/GenBank/DDBJ whole genome shotgun (WGS) entry which is preliminary data.</text>
</comment>
<dbReference type="GO" id="GO:0003964">
    <property type="term" value="F:RNA-directed DNA polymerase activity"/>
    <property type="evidence" value="ECO:0007669"/>
    <property type="project" value="UniProtKB-KW"/>
</dbReference>
<sequence>MRAFNNCIKDVDMVEHPNSGSVYTWCRNWKERVLLRTLDRVLCNQTWFDKFGVAMVDIMESSGDGMYILHCKLKEVKKRLVELNKSCFSNISSRVKEKQIELDENKARMPWYRDGDASTSFFHKHMRIHQVKNRISSMQDSNGILVEEYEEVKRIIVEYYKNFFVAKKCVPYMKSDIERFLQKSISSSQKMKDLLKETLSKVVGIQQNAYVPGRAISDGIMLMQELVCGYHRKSGYPVLFINWIKACVTSAWLSVSINESLNGYFRSARGLRQGDPLSPYLFIIILSYFFELLKSRVGDGGLEYHLGCKEIGVANMSFADLFIMCGASDSSMKIVREVLEEFGKCSGLEPNLAKSSCYFAGGVEEEEARLSNIVGIPVSTLPVRYLGIPLTTKQINSHDCRILVEQVRQRIDSWESKSLSFAGRVTLINSVLFGVCNYWCQTTFIPIETVKDIEEIMKQYLWKGAVAGKYIPKVSWKQATLRKKEGGLGIKDVRTRNIAFMSKHVWDICNEKEALWVNGSTL</sequence>
<organism evidence="2 3">
    <name type="scientific">Lithospermum erythrorhizon</name>
    <name type="common">Purple gromwell</name>
    <name type="synonym">Lithospermum officinale var. erythrorhizon</name>
    <dbReference type="NCBI Taxonomy" id="34254"/>
    <lineage>
        <taxon>Eukaryota</taxon>
        <taxon>Viridiplantae</taxon>
        <taxon>Streptophyta</taxon>
        <taxon>Embryophyta</taxon>
        <taxon>Tracheophyta</taxon>
        <taxon>Spermatophyta</taxon>
        <taxon>Magnoliopsida</taxon>
        <taxon>eudicotyledons</taxon>
        <taxon>Gunneridae</taxon>
        <taxon>Pentapetalae</taxon>
        <taxon>asterids</taxon>
        <taxon>lamiids</taxon>
        <taxon>Boraginales</taxon>
        <taxon>Boraginaceae</taxon>
        <taxon>Boraginoideae</taxon>
        <taxon>Lithospermeae</taxon>
        <taxon>Lithospermum</taxon>
    </lineage>
</organism>
<feature type="domain" description="Reverse transcriptase" evidence="1">
    <location>
        <begin position="243"/>
        <end position="389"/>
    </location>
</feature>
<name>A0AAV3PXK1_LITER</name>
<proteinExistence type="predicted"/>
<keyword evidence="2" id="KW-0695">RNA-directed DNA polymerase</keyword>
<dbReference type="InterPro" id="IPR000477">
    <property type="entry name" value="RT_dom"/>
</dbReference>